<reference evidence="4" key="1">
    <citation type="submission" date="2023-03" db="EMBL/GenBank/DDBJ databases">
        <authorList>
            <person name="Julca I."/>
        </authorList>
    </citation>
    <scope>NUCLEOTIDE SEQUENCE</scope>
</reference>
<gene>
    <name evidence="4" type="ORF">OLC1_LOCUS3645</name>
</gene>
<dbReference type="PROSITE" id="PS50097">
    <property type="entry name" value="BTB"/>
    <property type="match status" value="1"/>
</dbReference>
<evidence type="ECO:0000313" key="4">
    <source>
        <dbReference type="EMBL" id="CAI9091820.1"/>
    </source>
</evidence>
<accession>A0AAV1C8P1</accession>
<protein>
    <submittedName>
        <fullName evidence="4">OLC1v1026936C1</fullName>
    </submittedName>
</protein>
<feature type="domain" description="BTB" evidence="3">
    <location>
        <begin position="105"/>
        <end position="174"/>
    </location>
</feature>
<dbReference type="Pfam" id="PF00651">
    <property type="entry name" value="BTB"/>
    <property type="match status" value="1"/>
</dbReference>
<dbReference type="InterPro" id="IPR011333">
    <property type="entry name" value="SKP1/BTB/POZ_sf"/>
</dbReference>
<dbReference type="PANTHER" id="PTHR47274:SF1">
    <property type="entry name" value="BTB_POZ DOMAIN CONTAINING PROTEIN, EXPRESSED"/>
    <property type="match status" value="1"/>
</dbReference>
<dbReference type="PANTHER" id="PTHR47274">
    <property type="entry name" value="BTB/POZ DOMAIN CONTAINING PROTEIN, EXPRESSED-RELATED"/>
    <property type="match status" value="1"/>
</dbReference>
<name>A0AAV1C8P1_OLDCO</name>
<keyword evidence="5" id="KW-1185">Reference proteome</keyword>
<dbReference type="InterPro" id="IPR044784">
    <property type="entry name" value="At1g01640-like"/>
</dbReference>
<evidence type="ECO:0000256" key="1">
    <source>
        <dbReference type="ARBA" id="ARBA00002668"/>
    </source>
</evidence>
<evidence type="ECO:0000256" key="2">
    <source>
        <dbReference type="ARBA" id="ARBA00004906"/>
    </source>
</evidence>
<organism evidence="4 5">
    <name type="scientific">Oldenlandia corymbosa var. corymbosa</name>
    <dbReference type="NCBI Taxonomy" id="529605"/>
    <lineage>
        <taxon>Eukaryota</taxon>
        <taxon>Viridiplantae</taxon>
        <taxon>Streptophyta</taxon>
        <taxon>Embryophyta</taxon>
        <taxon>Tracheophyta</taxon>
        <taxon>Spermatophyta</taxon>
        <taxon>Magnoliopsida</taxon>
        <taxon>eudicotyledons</taxon>
        <taxon>Gunneridae</taxon>
        <taxon>Pentapetalae</taxon>
        <taxon>asterids</taxon>
        <taxon>lamiids</taxon>
        <taxon>Gentianales</taxon>
        <taxon>Rubiaceae</taxon>
        <taxon>Rubioideae</taxon>
        <taxon>Spermacoceae</taxon>
        <taxon>Hedyotis-Oldenlandia complex</taxon>
        <taxon>Oldenlandia</taxon>
    </lineage>
</organism>
<dbReference type="SUPFAM" id="SSF54695">
    <property type="entry name" value="POZ domain"/>
    <property type="match status" value="1"/>
</dbReference>
<dbReference type="CDD" id="cd18186">
    <property type="entry name" value="BTB_POZ_ZBTB_KLHL-like"/>
    <property type="match status" value="1"/>
</dbReference>
<dbReference type="Gene3D" id="3.30.710.10">
    <property type="entry name" value="Potassium Channel Kv1.1, Chain A"/>
    <property type="match status" value="1"/>
</dbReference>
<dbReference type="CDD" id="cd14733">
    <property type="entry name" value="BACK"/>
    <property type="match status" value="1"/>
</dbReference>
<dbReference type="SMART" id="SM00225">
    <property type="entry name" value="BTB"/>
    <property type="match status" value="1"/>
</dbReference>
<dbReference type="InterPro" id="IPR000210">
    <property type="entry name" value="BTB/POZ_dom"/>
</dbReference>
<comment type="pathway">
    <text evidence="2">Protein modification; protein ubiquitination.</text>
</comment>
<proteinExistence type="predicted"/>
<dbReference type="Gene3D" id="1.25.40.420">
    <property type="match status" value="1"/>
</dbReference>
<dbReference type="AlphaFoldDB" id="A0AAV1C8P1"/>
<evidence type="ECO:0000259" key="3">
    <source>
        <dbReference type="PROSITE" id="PS50097"/>
    </source>
</evidence>
<sequence length="276" mass="30821">MDCPICNTVSTPILLRPLKYTICGSCYEGARSVMALMNNMDSSNGISTVNRSSSPNRISGSPSLSKGFVNALRWVKDLKETEEESKETISYLSGFVAAFRDHIHPDIQVKPGNGPSIPAHRALLAARSTVFKNMLDYDGCMAPPQEVVKLCELNYEELQSFLEFLYSGNLAREKVEKHVYTLSMAADKYEVSFLQKFCEQHMLQSLNSSNALDVLEISDTCSSHTLKEATLSYIVQNMEDIVFSSKFDDFALKNPHLGVQITRASCLESRSRENSF</sequence>
<comment type="function">
    <text evidence="1">May act as a substrate-specific adapter of an E3 ubiquitin-protein ligase complex (CUL3-RBX1-BTB) which mediates the ubiquitination and subsequent proteasomal degradation of target proteins.</text>
</comment>
<dbReference type="Proteomes" id="UP001161247">
    <property type="component" value="Chromosome 1"/>
</dbReference>
<evidence type="ECO:0000313" key="5">
    <source>
        <dbReference type="Proteomes" id="UP001161247"/>
    </source>
</evidence>
<dbReference type="EMBL" id="OX459118">
    <property type="protein sequence ID" value="CAI9091820.1"/>
    <property type="molecule type" value="Genomic_DNA"/>
</dbReference>